<sequence>MKHKLKSEFCEIGTRLSSPLSNVTDIIIMKTTAINNIIFCDLHLVIYSKWRWEGVIIKLSLSFSSNNTL</sequence>
<dbReference type="Proteomes" id="UP000593567">
    <property type="component" value="Unassembled WGS sequence"/>
</dbReference>
<proteinExistence type="predicted"/>
<keyword evidence="2" id="KW-1185">Reference proteome</keyword>
<gene>
    <name evidence="1" type="ORF">EB796_007598</name>
</gene>
<accession>A0A7J7K8Z8</accession>
<evidence type="ECO:0000313" key="2">
    <source>
        <dbReference type="Proteomes" id="UP000593567"/>
    </source>
</evidence>
<dbReference type="AlphaFoldDB" id="A0A7J7K8Z8"/>
<dbReference type="EMBL" id="VXIV02001156">
    <property type="protein sequence ID" value="KAF6034088.1"/>
    <property type="molecule type" value="Genomic_DNA"/>
</dbReference>
<evidence type="ECO:0000313" key="1">
    <source>
        <dbReference type="EMBL" id="KAF6034088.1"/>
    </source>
</evidence>
<comment type="caution">
    <text evidence="1">The sequence shown here is derived from an EMBL/GenBank/DDBJ whole genome shotgun (WGS) entry which is preliminary data.</text>
</comment>
<name>A0A7J7K8Z8_BUGNE</name>
<reference evidence="1" key="1">
    <citation type="submission" date="2020-06" db="EMBL/GenBank/DDBJ databases">
        <title>Draft genome of Bugula neritina, a colonial animal packing powerful symbionts and potential medicines.</title>
        <authorList>
            <person name="Rayko M."/>
        </authorList>
    </citation>
    <scope>NUCLEOTIDE SEQUENCE [LARGE SCALE GENOMIC DNA]</scope>
    <source>
        <strain evidence="1">Kwan_BN1</strain>
    </source>
</reference>
<organism evidence="1 2">
    <name type="scientific">Bugula neritina</name>
    <name type="common">Brown bryozoan</name>
    <name type="synonym">Sertularia neritina</name>
    <dbReference type="NCBI Taxonomy" id="10212"/>
    <lineage>
        <taxon>Eukaryota</taxon>
        <taxon>Metazoa</taxon>
        <taxon>Spiralia</taxon>
        <taxon>Lophotrochozoa</taxon>
        <taxon>Bryozoa</taxon>
        <taxon>Gymnolaemata</taxon>
        <taxon>Cheilostomatida</taxon>
        <taxon>Flustrina</taxon>
        <taxon>Buguloidea</taxon>
        <taxon>Bugulidae</taxon>
        <taxon>Bugula</taxon>
    </lineage>
</organism>
<protein>
    <submittedName>
        <fullName evidence="1">Uncharacterized protein</fullName>
    </submittedName>
</protein>